<organism evidence="1 2">
    <name type="scientific">Durusdinium trenchii</name>
    <dbReference type="NCBI Taxonomy" id="1381693"/>
    <lineage>
        <taxon>Eukaryota</taxon>
        <taxon>Sar</taxon>
        <taxon>Alveolata</taxon>
        <taxon>Dinophyceae</taxon>
        <taxon>Suessiales</taxon>
        <taxon>Symbiodiniaceae</taxon>
        <taxon>Durusdinium</taxon>
    </lineage>
</organism>
<accession>A0ABP0IZD2</accession>
<protein>
    <submittedName>
        <fullName evidence="1">Uncharacterized protein</fullName>
    </submittedName>
</protein>
<sequence>MLNRMLLKPFAFEFQARSCSVSWIDDSLSFFGEEQLVKQTEKDVGVVFGEVWCRNWSFTLETRNMLPSFVRPDSVQTPVAFTCPGQARLAPGRGPVCALRSPEVST</sequence>
<evidence type="ECO:0000313" key="2">
    <source>
        <dbReference type="Proteomes" id="UP001642484"/>
    </source>
</evidence>
<dbReference type="Proteomes" id="UP001642484">
    <property type="component" value="Unassembled WGS sequence"/>
</dbReference>
<evidence type="ECO:0000313" key="1">
    <source>
        <dbReference type="EMBL" id="CAK9007447.1"/>
    </source>
</evidence>
<dbReference type="EMBL" id="CAXAMN010004047">
    <property type="protein sequence ID" value="CAK9007447.1"/>
    <property type="molecule type" value="Genomic_DNA"/>
</dbReference>
<name>A0ABP0IZD2_9DINO</name>
<gene>
    <name evidence="1" type="ORF">CCMP2556_LOCUS8845</name>
</gene>
<comment type="caution">
    <text evidence="1">The sequence shown here is derived from an EMBL/GenBank/DDBJ whole genome shotgun (WGS) entry which is preliminary data.</text>
</comment>
<keyword evidence="2" id="KW-1185">Reference proteome</keyword>
<reference evidence="1 2" key="1">
    <citation type="submission" date="2024-02" db="EMBL/GenBank/DDBJ databases">
        <authorList>
            <person name="Chen Y."/>
            <person name="Shah S."/>
            <person name="Dougan E. K."/>
            <person name="Thang M."/>
            <person name="Chan C."/>
        </authorList>
    </citation>
    <scope>NUCLEOTIDE SEQUENCE [LARGE SCALE GENOMIC DNA]</scope>
</reference>
<proteinExistence type="predicted"/>